<dbReference type="EMBL" id="PFHR01000073">
    <property type="protein sequence ID" value="PIW97133.1"/>
    <property type="molecule type" value="Genomic_DNA"/>
</dbReference>
<keyword evidence="1" id="KW-0812">Transmembrane</keyword>
<feature type="transmembrane region" description="Helical" evidence="1">
    <location>
        <begin position="27"/>
        <end position="51"/>
    </location>
</feature>
<organism evidence="2 3">
    <name type="scientific">Candidatus Kaiserbacteria bacterium CG_4_8_14_3_um_filter_38_9</name>
    <dbReference type="NCBI Taxonomy" id="1974599"/>
    <lineage>
        <taxon>Bacteria</taxon>
        <taxon>Candidatus Kaiseribacteriota</taxon>
    </lineage>
</organism>
<sequence>MSEITSSSFIPKRKANGLSKPAGHRNIFILSIVSYALFIAAPVAAATVFIYQKYTDKNFQQNVINLDTAIKSFNEADMLRVLDFHERLKFSNQIFNSQVSLSSLLNILEQSTVKTVKFNSLKISQAEAGSLLAEAELSADSFDAVIFQRSQYENNQSLASSSFTNLIFTPPNSETTKDSKATDNKPIKLTTKFVFTKDNILSVTSTATPTSDNNTVSDLEVASSSLDLSLPADISSQATSS</sequence>
<keyword evidence="1" id="KW-1133">Transmembrane helix</keyword>
<accession>A0A2M7IP70</accession>
<name>A0A2M7IP70_9BACT</name>
<proteinExistence type="predicted"/>
<gene>
    <name evidence="2" type="ORF">COZ82_01250</name>
</gene>
<dbReference type="Proteomes" id="UP000230837">
    <property type="component" value="Unassembled WGS sequence"/>
</dbReference>
<keyword evidence="1" id="KW-0472">Membrane</keyword>
<evidence type="ECO:0000313" key="3">
    <source>
        <dbReference type="Proteomes" id="UP000230837"/>
    </source>
</evidence>
<evidence type="ECO:0000256" key="1">
    <source>
        <dbReference type="SAM" id="Phobius"/>
    </source>
</evidence>
<protein>
    <submittedName>
        <fullName evidence="2">Uncharacterized protein</fullName>
    </submittedName>
</protein>
<comment type="caution">
    <text evidence="2">The sequence shown here is derived from an EMBL/GenBank/DDBJ whole genome shotgun (WGS) entry which is preliminary data.</text>
</comment>
<evidence type="ECO:0000313" key="2">
    <source>
        <dbReference type="EMBL" id="PIW97133.1"/>
    </source>
</evidence>
<dbReference type="AlphaFoldDB" id="A0A2M7IP70"/>
<reference evidence="3" key="1">
    <citation type="submission" date="2017-09" db="EMBL/GenBank/DDBJ databases">
        <title>Depth-based differentiation of microbial function through sediment-hosted aquifers and enrichment of novel symbionts in the deep terrestrial subsurface.</title>
        <authorList>
            <person name="Probst A.J."/>
            <person name="Ladd B."/>
            <person name="Jarett J.K."/>
            <person name="Geller-Mcgrath D.E."/>
            <person name="Sieber C.M.K."/>
            <person name="Emerson J.B."/>
            <person name="Anantharaman K."/>
            <person name="Thomas B.C."/>
            <person name="Malmstrom R."/>
            <person name="Stieglmeier M."/>
            <person name="Klingl A."/>
            <person name="Woyke T."/>
            <person name="Ryan C.M."/>
            <person name="Banfield J.F."/>
        </authorList>
    </citation>
    <scope>NUCLEOTIDE SEQUENCE [LARGE SCALE GENOMIC DNA]</scope>
</reference>